<name>A0A1V9G247_9BACT</name>
<accession>A0A1V9G247</accession>
<sequence>MINVSCFYLLNIKCMSRNIIIFIFFFTSCFVKHKERGTPENFINHVIADASIYSRDSVAILADLYFKMKNHTASFTNPEYFDSTVLFIDTIIYDSSLDKIAVFLVAQNPTCRNPNSRSKLPYYYNANCYLGKRLKKDSSTFDLKCLCGYSEINFNDYESALDALEEDFFLELATLLDEKNQPVYKYNVNDRRFWESPTGWKRIFK</sequence>
<dbReference type="Proteomes" id="UP000192276">
    <property type="component" value="Unassembled WGS sequence"/>
</dbReference>
<gene>
    <name evidence="1" type="ORF">A4R26_33715</name>
</gene>
<proteinExistence type="predicted"/>
<protein>
    <submittedName>
        <fullName evidence="1">Uncharacterized protein</fullName>
    </submittedName>
</protein>
<evidence type="ECO:0000313" key="1">
    <source>
        <dbReference type="EMBL" id="OQP64652.1"/>
    </source>
</evidence>
<evidence type="ECO:0000313" key="2">
    <source>
        <dbReference type="Proteomes" id="UP000192276"/>
    </source>
</evidence>
<dbReference type="EMBL" id="LWBP01000087">
    <property type="protein sequence ID" value="OQP64652.1"/>
    <property type="molecule type" value="Genomic_DNA"/>
</dbReference>
<comment type="caution">
    <text evidence="1">The sequence shown here is derived from an EMBL/GenBank/DDBJ whole genome shotgun (WGS) entry which is preliminary data.</text>
</comment>
<organism evidence="1 2">
    <name type="scientific">Niastella populi</name>
    <dbReference type="NCBI Taxonomy" id="550983"/>
    <lineage>
        <taxon>Bacteria</taxon>
        <taxon>Pseudomonadati</taxon>
        <taxon>Bacteroidota</taxon>
        <taxon>Chitinophagia</taxon>
        <taxon>Chitinophagales</taxon>
        <taxon>Chitinophagaceae</taxon>
        <taxon>Niastella</taxon>
    </lineage>
</organism>
<reference evidence="2" key="1">
    <citation type="submission" date="2016-04" db="EMBL/GenBank/DDBJ databases">
        <authorList>
            <person name="Chen L."/>
            <person name="Zhuang W."/>
            <person name="Wang G."/>
        </authorList>
    </citation>
    <scope>NUCLEOTIDE SEQUENCE [LARGE SCALE GENOMIC DNA]</scope>
    <source>
        <strain evidence="2">208</strain>
    </source>
</reference>
<keyword evidence="2" id="KW-1185">Reference proteome</keyword>
<dbReference type="AlphaFoldDB" id="A0A1V9G247"/>